<dbReference type="EMBL" id="UZAK01046565">
    <property type="protein sequence ID" value="VDP75497.1"/>
    <property type="molecule type" value="Genomic_DNA"/>
</dbReference>
<proteinExistence type="predicted"/>
<gene>
    <name evidence="2" type="ORF">SCUD_LOCUS21456</name>
</gene>
<dbReference type="Gene3D" id="3.30.1370.10">
    <property type="entry name" value="K Homology domain, type 1"/>
    <property type="match status" value="1"/>
</dbReference>
<dbReference type="InterPro" id="IPR036612">
    <property type="entry name" value="KH_dom_type_1_sf"/>
</dbReference>
<evidence type="ECO:0000313" key="2">
    <source>
        <dbReference type="EMBL" id="VDP75497.1"/>
    </source>
</evidence>
<feature type="compositionally biased region" description="Polar residues" evidence="1">
    <location>
        <begin position="99"/>
        <end position="109"/>
    </location>
</feature>
<name>A0A183L2A4_9TREM</name>
<feature type="compositionally biased region" description="Basic and acidic residues" evidence="1">
    <location>
        <begin position="211"/>
        <end position="221"/>
    </location>
</feature>
<dbReference type="Proteomes" id="UP000279833">
    <property type="component" value="Unassembled WGS sequence"/>
</dbReference>
<organism evidence="4">
    <name type="scientific">Schistosoma curassoni</name>
    <dbReference type="NCBI Taxonomy" id="6186"/>
    <lineage>
        <taxon>Eukaryota</taxon>
        <taxon>Metazoa</taxon>
        <taxon>Spiralia</taxon>
        <taxon>Lophotrochozoa</taxon>
        <taxon>Platyhelminthes</taxon>
        <taxon>Trematoda</taxon>
        <taxon>Digenea</taxon>
        <taxon>Strigeidida</taxon>
        <taxon>Schistosomatoidea</taxon>
        <taxon>Schistosomatidae</taxon>
        <taxon>Schistosoma</taxon>
    </lineage>
</organism>
<feature type="compositionally biased region" description="Polar residues" evidence="1">
    <location>
        <begin position="117"/>
        <end position="138"/>
    </location>
</feature>
<sequence length="221" mass="24476">MLLKTRRSPILGSGRRHVQHIVDRVGLVGIKISKSPEDDREHVSFQLTGTQQAIRDTQLFLEFQVASLQELDRLRGVENPPSILKPKDATIPLKDISSNDESSNPLTHSENGHRISNGDNQSSKCSESNYAVHSNSCSNKEDPEKQETTYNNITNSRPHPGGRQPKPRPQVNHIRPGEEKRMSGALNGLVDMEGPPRGVRKPQLQTNGAHGLHDPEETNGV</sequence>
<reference evidence="2 3" key="2">
    <citation type="submission" date="2018-11" db="EMBL/GenBank/DDBJ databases">
        <authorList>
            <consortium name="Pathogen Informatics"/>
        </authorList>
    </citation>
    <scope>NUCLEOTIDE SEQUENCE [LARGE SCALE GENOMIC DNA]</scope>
    <source>
        <strain evidence="2">Dakar</strain>
        <strain evidence="3">Dakar, Senegal</strain>
    </source>
</reference>
<dbReference type="STRING" id="6186.A0A183L2A4"/>
<evidence type="ECO:0000313" key="4">
    <source>
        <dbReference type="WBParaSite" id="SCUD_0002145901-mRNA-1"/>
    </source>
</evidence>
<dbReference type="WBParaSite" id="SCUD_0002145901-mRNA-1">
    <property type="protein sequence ID" value="SCUD_0002145901-mRNA-1"/>
    <property type="gene ID" value="SCUD_0002145901"/>
</dbReference>
<evidence type="ECO:0000256" key="1">
    <source>
        <dbReference type="SAM" id="MobiDB-lite"/>
    </source>
</evidence>
<feature type="compositionally biased region" description="Polar residues" evidence="1">
    <location>
        <begin position="148"/>
        <end position="157"/>
    </location>
</feature>
<keyword evidence="3" id="KW-1185">Reference proteome</keyword>
<evidence type="ECO:0000313" key="3">
    <source>
        <dbReference type="Proteomes" id="UP000279833"/>
    </source>
</evidence>
<feature type="region of interest" description="Disordered" evidence="1">
    <location>
        <begin position="78"/>
        <end position="221"/>
    </location>
</feature>
<accession>A0A183L2A4</accession>
<protein>
    <submittedName>
        <fullName evidence="4">KH_dom_type_1 domain-containing protein</fullName>
    </submittedName>
</protein>
<dbReference type="GO" id="GO:0003723">
    <property type="term" value="F:RNA binding"/>
    <property type="evidence" value="ECO:0007669"/>
    <property type="project" value="InterPro"/>
</dbReference>
<reference evidence="4" key="1">
    <citation type="submission" date="2016-06" db="UniProtKB">
        <authorList>
            <consortium name="WormBaseParasite"/>
        </authorList>
    </citation>
    <scope>IDENTIFICATION</scope>
</reference>
<dbReference type="AlphaFoldDB" id="A0A183L2A4"/>